<dbReference type="SMART" id="SM00233">
    <property type="entry name" value="PH"/>
    <property type="match status" value="1"/>
</dbReference>
<dbReference type="CDD" id="cd13245">
    <property type="entry name" value="PH_PLEKHG7"/>
    <property type="match status" value="1"/>
</dbReference>
<dbReference type="Pfam" id="PF16652">
    <property type="entry name" value="PH_13"/>
    <property type="match status" value="1"/>
</dbReference>
<dbReference type="InterPro" id="IPR001849">
    <property type="entry name" value="PH_domain"/>
</dbReference>
<dbReference type="InterPro" id="IPR040181">
    <property type="entry name" value="PKHG5/7"/>
</dbReference>
<dbReference type="PANTHER" id="PTHR13217:SF6">
    <property type="entry name" value="PLECKSTRIN HOMOLOGY DOMAIN-CONTAINING FAMILY G MEMBER 7"/>
    <property type="match status" value="1"/>
</dbReference>
<feature type="compositionally biased region" description="Polar residues" evidence="1">
    <location>
        <begin position="424"/>
        <end position="435"/>
    </location>
</feature>
<feature type="region of interest" description="Disordered" evidence="1">
    <location>
        <begin position="50"/>
        <end position="86"/>
    </location>
</feature>
<accession>A0AAE0W055</accession>
<dbReference type="GO" id="GO:0007266">
    <property type="term" value="P:Rho protein signal transduction"/>
    <property type="evidence" value="ECO:0007669"/>
    <property type="project" value="TreeGrafter"/>
</dbReference>
<dbReference type="InterPro" id="IPR011993">
    <property type="entry name" value="PH-like_dom_sf"/>
</dbReference>
<dbReference type="AlphaFoldDB" id="A0AAE0W055"/>
<dbReference type="SUPFAM" id="SSF50729">
    <property type="entry name" value="PH domain-like"/>
    <property type="match status" value="1"/>
</dbReference>
<dbReference type="PROSITE" id="PS50003">
    <property type="entry name" value="PH_DOMAIN"/>
    <property type="match status" value="1"/>
</dbReference>
<organism evidence="4 5">
    <name type="scientific">Potamilus streckersoni</name>
    <dbReference type="NCBI Taxonomy" id="2493646"/>
    <lineage>
        <taxon>Eukaryota</taxon>
        <taxon>Metazoa</taxon>
        <taxon>Spiralia</taxon>
        <taxon>Lophotrochozoa</taxon>
        <taxon>Mollusca</taxon>
        <taxon>Bivalvia</taxon>
        <taxon>Autobranchia</taxon>
        <taxon>Heteroconchia</taxon>
        <taxon>Palaeoheterodonta</taxon>
        <taxon>Unionida</taxon>
        <taxon>Unionoidea</taxon>
        <taxon>Unionidae</taxon>
        <taxon>Ambleminae</taxon>
        <taxon>Lampsilini</taxon>
        <taxon>Potamilus</taxon>
    </lineage>
</organism>
<name>A0AAE0W055_9BIVA</name>
<sequence>MGSKQNTYSEIYPGNWIYVLPAVQKRNWVLWRDSEKERIRAKQLDVLRQMMKGKRQTQHEGFDKRVEDHDQSSTTHPQPPPRRRKYRSVDESLFNQDQRSKCMTAFPSSISEHQMVCTRSPRTQSDNIMKRHKYASSQSLHIGEIPSDPQSPIKGDNFCDSVFGEYLPQSISESDSVVSTDGDMTHKGNLSYSSSFPDPNFESLDKLDIIGESSETRFPWQRDVSTQCDMPMFSHRSSISSRSSRTSFDSDDSQDGAYVPSPPKADVLKRQRMFRHSRPHSVGCMENTIYEEEVQQMREQSRRARKSDPFLHSTFTYNRKRVPYFAPEDSGSATDLEAITEYPSREGTTEASRNNSLVTEEEHNNVQDEMQQLLVNGTQKGLAYLDVLPSPRMSPDFWKGIPDVIVNSDSEDSPDLLNGRKNIHQGSTNLLTVPNKTHRRRSSGSLTSGSEESDVEPDPPVARRGRRAAIVDTKNFGDVSPTTLSPDISPSNSCDEGEGASNIAGRLRRRRSSVELAMSIYPGDLLVQEHHKKLIKRNTISDFYAARNGSTPSLNEDKKSRQSFSFKKLMKTRSKESLTHLGDVLAKLKPSEFKDNHLAGYKLLHWSDLIACSDKQPPNGKLLDIPEKERKRREAVWELFKSELVYLIDHLMVIKHCFMEPLKKVQVEGFLMYAEPPDIFSNLDELCYVSYTFCKDFISALVKDMTFGNFGRTSVLIKAFQRFSSHSKDGAVFHSYCLNYSNALNYLEQLRKSDDFCEFEKWCEQDSRCNRLQLNDLLISPMQHCTKLPLLLNNVMKYTIDEDEKEQLAESLEKVEASLQQLEDKMKWVKNFERVQEIQRQLVWPSVTELDARVFIPEFLKSTLLKQPCERLLACPKRQLIHEGQLSMVESTKTSDVYLFLFDDILLITKMKKPNRKKQSVNDINHVKTTSTGQGDKACYIVHRQPIALDRFGLHDINAAEAAANGVKNAFVLVQFSRFQQIIGVYTLQAPNEMTKAIWVSQIKDAKAKYNEDNINHQNPIKDVKHEVAERATSMETASFKTSPTRKRSSSARPKLEHGKSLSMDAVYL</sequence>
<keyword evidence="5" id="KW-1185">Reference proteome</keyword>
<evidence type="ECO:0000313" key="4">
    <source>
        <dbReference type="EMBL" id="KAK3595622.1"/>
    </source>
</evidence>
<evidence type="ECO:0008006" key="6">
    <source>
        <dbReference type="Google" id="ProtNLM"/>
    </source>
</evidence>
<protein>
    <recommendedName>
        <fullName evidence="6">Pleckstrin homology domain-containing family G member 7</fullName>
    </recommendedName>
</protein>
<dbReference type="InterPro" id="IPR035899">
    <property type="entry name" value="DBL_dom_sf"/>
</dbReference>
<feature type="region of interest" description="Disordered" evidence="1">
    <location>
        <begin position="411"/>
        <end position="505"/>
    </location>
</feature>
<dbReference type="EMBL" id="JAEAOA010000613">
    <property type="protein sequence ID" value="KAK3595622.1"/>
    <property type="molecule type" value="Genomic_DNA"/>
</dbReference>
<dbReference type="CDD" id="cd00160">
    <property type="entry name" value="RhoGEF"/>
    <property type="match status" value="1"/>
</dbReference>
<dbReference type="InterPro" id="IPR000219">
    <property type="entry name" value="DH_dom"/>
</dbReference>
<gene>
    <name evidence="4" type="ORF">CHS0354_009588</name>
</gene>
<feature type="region of interest" description="Disordered" evidence="1">
    <location>
        <begin position="231"/>
        <end position="265"/>
    </location>
</feature>
<feature type="compositionally biased region" description="Low complexity" evidence="1">
    <location>
        <begin position="234"/>
        <end position="247"/>
    </location>
</feature>
<feature type="domain" description="DH" evidence="3">
    <location>
        <begin position="631"/>
        <end position="825"/>
    </location>
</feature>
<dbReference type="SUPFAM" id="SSF48065">
    <property type="entry name" value="DBL homology domain (DH-domain)"/>
    <property type="match status" value="1"/>
</dbReference>
<dbReference type="Gene3D" id="2.30.29.30">
    <property type="entry name" value="Pleckstrin-homology domain (PH domain)/Phosphotyrosine-binding domain (PTB)"/>
    <property type="match status" value="1"/>
</dbReference>
<dbReference type="Proteomes" id="UP001195483">
    <property type="component" value="Unassembled WGS sequence"/>
</dbReference>
<proteinExistence type="predicted"/>
<dbReference type="PANTHER" id="PTHR13217">
    <property type="entry name" value="PLECKSTRIN HOMOLOGY DOMAIN-CONTAINING FAMILY G MEMBER 7"/>
    <property type="match status" value="1"/>
</dbReference>
<feature type="compositionally biased region" description="Basic and acidic residues" evidence="1">
    <location>
        <begin position="57"/>
        <end position="71"/>
    </location>
</feature>
<reference evidence="4" key="1">
    <citation type="journal article" date="2021" name="Genome Biol. Evol.">
        <title>A High-Quality Reference Genome for a Parasitic Bivalve with Doubly Uniparental Inheritance (Bivalvia: Unionida).</title>
        <authorList>
            <person name="Smith C.H."/>
        </authorList>
    </citation>
    <scope>NUCLEOTIDE SEQUENCE</scope>
    <source>
        <strain evidence="4">CHS0354</strain>
    </source>
</reference>
<dbReference type="SMART" id="SM00325">
    <property type="entry name" value="RhoGEF"/>
    <property type="match status" value="1"/>
</dbReference>
<comment type="caution">
    <text evidence="4">The sequence shown here is derived from an EMBL/GenBank/DDBJ whole genome shotgun (WGS) entry which is preliminary data.</text>
</comment>
<feature type="region of interest" description="Disordered" evidence="1">
    <location>
        <begin position="1035"/>
        <end position="1069"/>
    </location>
</feature>
<feature type="domain" description="PH" evidence="2">
    <location>
        <begin position="879"/>
        <end position="1008"/>
    </location>
</feature>
<dbReference type="Pfam" id="PF00621">
    <property type="entry name" value="RhoGEF"/>
    <property type="match status" value="1"/>
</dbReference>
<reference evidence="4" key="3">
    <citation type="submission" date="2023-05" db="EMBL/GenBank/DDBJ databases">
        <authorList>
            <person name="Smith C.H."/>
        </authorList>
    </citation>
    <scope>NUCLEOTIDE SEQUENCE</scope>
    <source>
        <strain evidence="4">CHS0354</strain>
        <tissue evidence="4">Mantle</tissue>
    </source>
</reference>
<evidence type="ECO:0000256" key="1">
    <source>
        <dbReference type="SAM" id="MobiDB-lite"/>
    </source>
</evidence>
<evidence type="ECO:0000313" key="5">
    <source>
        <dbReference type="Proteomes" id="UP001195483"/>
    </source>
</evidence>
<feature type="compositionally biased region" description="Polar residues" evidence="1">
    <location>
        <begin position="480"/>
        <end position="494"/>
    </location>
</feature>
<evidence type="ECO:0000259" key="2">
    <source>
        <dbReference type="PROSITE" id="PS50003"/>
    </source>
</evidence>
<dbReference type="PROSITE" id="PS50010">
    <property type="entry name" value="DH_2"/>
    <property type="match status" value="1"/>
</dbReference>
<evidence type="ECO:0000259" key="3">
    <source>
        <dbReference type="PROSITE" id="PS50010"/>
    </source>
</evidence>
<dbReference type="Gene3D" id="1.20.900.10">
    <property type="entry name" value="Dbl homology (DH) domain"/>
    <property type="match status" value="1"/>
</dbReference>
<dbReference type="GO" id="GO:0005085">
    <property type="term" value="F:guanyl-nucleotide exchange factor activity"/>
    <property type="evidence" value="ECO:0007669"/>
    <property type="project" value="InterPro"/>
</dbReference>
<reference evidence="4" key="2">
    <citation type="journal article" date="2021" name="Genome Biol. Evol.">
        <title>Developing a high-quality reference genome for a parasitic bivalve with doubly uniparental inheritance (Bivalvia: Unionida).</title>
        <authorList>
            <person name="Smith C.H."/>
        </authorList>
    </citation>
    <scope>NUCLEOTIDE SEQUENCE</scope>
    <source>
        <strain evidence="4">CHS0354</strain>
        <tissue evidence="4">Mantle</tissue>
    </source>
</reference>